<evidence type="ECO:0000313" key="1">
    <source>
        <dbReference type="EMBL" id="KGN52479.1"/>
    </source>
</evidence>
<sequence length="111" mass="13078">MYCSINCQSSNPYLHAAEQSYGLFIPMPKLIMWVLLFSLIDSTHFLLCFHSFPSSLLYPPTIPKTQLLDFFLHFEQTHLHKLTHHENLSPFLPQIEHPRSFSAHHFDKVKR</sequence>
<dbReference type="Proteomes" id="UP000029981">
    <property type="component" value="Chromosome 5"/>
</dbReference>
<evidence type="ECO:0000313" key="2">
    <source>
        <dbReference type="Proteomes" id="UP000029981"/>
    </source>
</evidence>
<reference evidence="1 2" key="2">
    <citation type="journal article" date="2009" name="PLoS ONE">
        <title>An integrated genetic and cytogenetic map of the cucumber genome.</title>
        <authorList>
            <person name="Ren Y."/>
            <person name="Zhang Z."/>
            <person name="Liu J."/>
            <person name="Staub J.E."/>
            <person name="Han Y."/>
            <person name="Cheng Z."/>
            <person name="Li X."/>
            <person name="Lu J."/>
            <person name="Miao H."/>
            <person name="Kang H."/>
            <person name="Xie B."/>
            <person name="Gu X."/>
            <person name="Wang X."/>
            <person name="Du Y."/>
            <person name="Jin W."/>
            <person name="Huang S."/>
        </authorList>
    </citation>
    <scope>NUCLEOTIDE SEQUENCE [LARGE SCALE GENOMIC DNA]</scope>
    <source>
        <strain evidence="2">cv. 9930</strain>
    </source>
</reference>
<keyword evidence="2" id="KW-1185">Reference proteome</keyword>
<proteinExistence type="predicted"/>
<reference evidence="1 2" key="1">
    <citation type="journal article" date="2009" name="Nat. Genet.">
        <title>The genome of the cucumber, Cucumis sativus L.</title>
        <authorList>
            <person name="Huang S."/>
            <person name="Li R."/>
            <person name="Zhang Z."/>
            <person name="Li L."/>
            <person name="Gu X."/>
            <person name="Fan W."/>
            <person name="Lucas W.J."/>
            <person name="Wang X."/>
            <person name="Xie B."/>
            <person name="Ni P."/>
            <person name="Ren Y."/>
            <person name="Zhu H."/>
            <person name="Li J."/>
            <person name="Lin K."/>
            <person name="Jin W."/>
            <person name="Fei Z."/>
            <person name="Li G."/>
            <person name="Staub J."/>
            <person name="Kilian A."/>
            <person name="van der Vossen E.A."/>
            <person name="Wu Y."/>
            <person name="Guo J."/>
            <person name="He J."/>
            <person name="Jia Z."/>
            <person name="Ren Y."/>
            <person name="Tian G."/>
            <person name="Lu Y."/>
            <person name="Ruan J."/>
            <person name="Qian W."/>
            <person name="Wang M."/>
            <person name="Huang Q."/>
            <person name="Li B."/>
            <person name="Xuan Z."/>
            <person name="Cao J."/>
            <person name="Asan"/>
            <person name="Wu Z."/>
            <person name="Zhang J."/>
            <person name="Cai Q."/>
            <person name="Bai Y."/>
            <person name="Zhao B."/>
            <person name="Han Y."/>
            <person name="Li Y."/>
            <person name="Li X."/>
            <person name="Wang S."/>
            <person name="Shi Q."/>
            <person name="Liu S."/>
            <person name="Cho W.K."/>
            <person name="Kim J.Y."/>
            <person name="Xu Y."/>
            <person name="Heller-Uszynska K."/>
            <person name="Miao H."/>
            <person name="Cheng Z."/>
            <person name="Zhang S."/>
            <person name="Wu J."/>
            <person name="Yang Y."/>
            <person name="Kang H."/>
            <person name="Li M."/>
            <person name="Liang H."/>
            <person name="Ren X."/>
            <person name="Shi Z."/>
            <person name="Wen M."/>
            <person name="Jian M."/>
            <person name="Yang H."/>
            <person name="Zhang G."/>
            <person name="Yang Z."/>
            <person name="Chen R."/>
            <person name="Liu S."/>
            <person name="Li J."/>
            <person name="Ma L."/>
            <person name="Liu H."/>
            <person name="Zhou Y."/>
            <person name="Zhao J."/>
            <person name="Fang X."/>
            <person name="Li G."/>
            <person name="Fang L."/>
            <person name="Li Y."/>
            <person name="Liu D."/>
            <person name="Zheng H."/>
            <person name="Zhang Y."/>
            <person name="Qin N."/>
            <person name="Li Z."/>
            <person name="Yang G."/>
            <person name="Yang S."/>
            <person name="Bolund L."/>
            <person name="Kristiansen K."/>
            <person name="Zheng H."/>
            <person name="Li S."/>
            <person name="Zhang X."/>
            <person name="Yang H."/>
            <person name="Wang J."/>
            <person name="Sun R."/>
            <person name="Zhang B."/>
            <person name="Jiang S."/>
            <person name="Wang J."/>
            <person name="Du Y."/>
            <person name="Li S."/>
        </authorList>
    </citation>
    <scope>NUCLEOTIDE SEQUENCE [LARGE SCALE GENOMIC DNA]</scope>
    <source>
        <strain evidence="2">cv. 9930</strain>
    </source>
</reference>
<reference evidence="1 2" key="3">
    <citation type="journal article" date="2010" name="BMC Genomics">
        <title>Transcriptome sequencing and comparative analysis of cucumber flowers with different sex types.</title>
        <authorList>
            <person name="Guo S."/>
            <person name="Zheng Y."/>
            <person name="Joung J.G."/>
            <person name="Liu S."/>
            <person name="Zhang Z."/>
            <person name="Crasta O.R."/>
            <person name="Sobral B.W."/>
            <person name="Xu Y."/>
            <person name="Huang S."/>
            <person name="Fei Z."/>
        </authorList>
    </citation>
    <scope>NUCLEOTIDE SEQUENCE [LARGE SCALE GENOMIC DNA]</scope>
    <source>
        <strain evidence="2">cv. 9930</strain>
    </source>
</reference>
<name>A0A0A0KUA3_CUCSA</name>
<organism evidence="1 2">
    <name type="scientific">Cucumis sativus</name>
    <name type="common">Cucumber</name>
    <dbReference type="NCBI Taxonomy" id="3659"/>
    <lineage>
        <taxon>Eukaryota</taxon>
        <taxon>Viridiplantae</taxon>
        <taxon>Streptophyta</taxon>
        <taxon>Embryophyta</taxon>
        <taxon>Tracheophyta</taxon>
        <taxon>Spermatophyta</taxon>
        <taxon>Magnoliopsida</taxon>
        <taxon>eudicotyledons</taxon>
        <taxon>Gunneridae</taxon>
        <taxon>Pentapetalae</taxon>
        <taxon>rosids</taxon>
        <taxon>fabids</taxon>
        <taxon>Cucurbitales</taxon>
        <taxon>Cucurbitaceae</taxon>
        <taxon>Benincaseae</taxon>
        <taxon>Cucumis</taxon>
    </lineage>
</organism>
<dbReference type="AlphaFoldDB" id="A0A0A0KUA3"/>
<gene>
    <name evidence="1" type="ORF">Csa_5G637690</name>
</gene>
<reference evidence="1 2" key="4">
    <citation type="journal article" date="2011" name="BMC Genomics">
        <title>RNA-Seq improves annotation of protein-coding genes in the cucumber genome.</title>
        <authorList>
            <person name="Li Z."/>
            <person name="Zhang Z."/>
            <person name="Yan P."/>
            <person name="Huang S."/>
            <person name="Fei Z."/>
            <person name="Lin K."/>
        </authorList>
    </citation>
    <scope>NUCLEOTIDE SEQUENCE [LARGE SCALE GENOMIC DNA]</scope>
    <source>
        <strain evidence="2">cv. 9930</strain>
    </source>
</reference>
<accession>A0A0A0KUA3</accession>
<dbReference type="Gramene" id="KGN52479">
    <property type="protein sequence ID" value="KGN52479"/>
    <property type="gene ID" value="Csa_5G637690"/>
</dbReference>
<protein>
    <submittedName>
        <fullName evidence="1">Uncharacterized protein</fullName>
    </submittedName>
</protein>
<dbReference type="EMBL" id="CM002926">
    <property type="protein sequence ID" value="KGN52479.1"/>
    <property type="molecule type" value="Genomic_DNA"/>
</dbReference>